<comment type="caution">
    <text evidence="9">The sequence shown here is derived from an EMBL/GenBank/DDBJ whole genome shotgun (WGS) entry which is preliminary data.</text>
</comment>
<comment type="pathway">
    <text evidence="1">Protein modification; protein sumoylation.</text>
</comment>
<feature type="compositionally biased region" description="Low complexity" evidence="8">
    <location>
        <begin position="951"/>
        <end position="960"/>
    </location>
</feature>
<reference evidence="9" key="2">
    <citation type="journal article" date="2019" name="IMA Fungus">
        <title>Genome sequencing and comparison of five Tilletia species to identify candidate genes for the detection of regulated species infecting wheat.</title>
        <authorList>
            <person name="Nguyen H.D.T."/>
            <person name="Sultana T."/>
            <person name="Kesanakurti P."/>
            <person name="Hambleton S."/>
        </authorList>
    </citation>
    <scope>NUCLEOTIDE SEQUENCE</scope>
    <source>
        <strain evidence="9">DAOMC 236416</strain>
    </source>
</reference>
<evidence type="ECO:0000256" key="1">
    <source>
        <dbReference type="ARBA" id="ARBA00004718"/>
    </source>
</evidence>
<evidence type="ECO:0000256" key="7">
    <source>
        <dbReference type="ARBA" id="ARBA00022833"/>
    </source>
</evidence>
<dbReference type="InterPro" id="IPR013083">
    <property type="entry name" value="Znf_RING/FYVE/PHD"/>
</dbReference>
<dbReference type="PROSITE" id="PS51044">
    <property type="entry name" value="ZF_SP_RING"/>
    <property type="match status" value="1"/>
</dbReference>
<feature type="compositionally biased region" description="Basic and acidic residues" evidence="8">
    <location>
        <begin position="870"/>
        <end position="890"/>
    </location>
</feature>
<dbReference type="AlphaFoldDB" id="A0A177TEI9"/>
<evidence type="ECO:0000256" key="8">
    <source>
        <dbReference type="SAM" id="MobiDB-lite"/>
    </source>
</evidence>
<sequence>MATPSGSAPGSSSAGAAGSAVFIQYNAVITLLRLLTVNNLKNVIKDLQQGSFRLYHMNTTGKKAELQERITKEIDNAKADNNVHLFTHIYDVIKRNSGRPGWGQALEASRVIGPGNTLGGTPGSSPAAGSSANGAGGYRYGYPGSIGAGSGAGGSAAGIPNSKMTAPGIWPGYPGNASGSASGSGAAGARASSGRPTFRPSPFFDMKQHVSTMGLCPDAGPNERKNVILHFTLSNEVQQLLQNSKHQVRLFCTNLEAYNASMHYQNRPAPVIFPLTCEARVNDRLLTANLKGNRKVPGKVPPPDLNRDKALHLDGKTNKVELSYVNTTYQKYAMICVVVEAHSIDSLVAKVKERPLTVEMVVNSILRLQQDDEIEAGAAKMTLRCPLSAMRIKVPSRSKKCSHRQCFDADTFFQLNEQTPSWNCPVCNNAINADDLILDQFVEDILKQVPEDQDAIVVEPDASWHTEDGKFRSKGAPETNGAGAGVNGKGKETEVRKPAPDIIVMDMTPSPPPTPAHARPASSGAPSSTGNSNSAGGPYSIPSSSGSSVQAAPAPRRSNPIIIDLTLSSDEDDVPLRTLPVRRPAPSPAVGPQQGRAQASAGPSANAGRDPVPGLAPGSLGRGLNASSSASPSPFASASAPGRPDSNARGESANGDSSMASDNAPPAPGRPLGRLLPRRARESDADQGGDDEDDDNVVLSPDRRRVRRRIESPVDEDEVDRSLRDQSDARWRRSDASGQGSRSGRSSRATNYNEFDDDEDDQPLLPQRSRLGGSVSGARAGEADKSTSSASRSSNAFGAGASTASGDRSSLQDFRSSGDILRGQAIRGSSSSSTDNRSALSASTPGASSGFRASTGGSSWRPVGANATARDQEDRERDRGWERDRDRDYRGQSSVSQRNSWRGGANSSSTSLPELLPSATTFASYASGSSLPSRVGGGGGVLPRQSGGGSAPASHGSESAILNGPNGSRWTGWSAPHDAGRPKSSLDTHGASSGAGQGSRAPSPDKSGAGLNSGGRATLPPKPVHAPGGVWDSTFGPRNGTS</sequence>
<protein>
    <recommendedName>
        <fullName evidence="11">SP-RING-type domain-containing protein</fullName>
    </recommendedName>
</protein>
<proteinExistence type="inferred from homology"/>
<organism evidence="9 10">
    <name type="scientific">Tilletia indica</name>
    <dbReference type="NCBI Taxonomy" id="43049"/>
    <lineage>
        <taxon>Eukaryota</taxon>
        <taxon>Fungi</taxon>
        <taxon>Dikarya</taxon>
        <taxon>Basidiomycota</taxon>
        <taxon>Ustilaginomycotina</taxon>
        <taxon>Exobasidiomycetes</taxon>
        <taxon>Tilletiales</taxon>
        <taxon>Tilletiaceae</taxon>
        <taxon>Tilletia</taxon>
    </lineage>
</organism>
<keyword evidence="6" id="KW-0833">Ubl conjugation pathway</keyword>
<evidence type="ECO:0000256" key="6">
    <source>
        <dbReference type="ARBA" id="ARBA00022786"/>
    </source>
</evidence>
<feature type="region of interest" description="Disordered" evidence="8">
    <location>
        <begin position="461"/>
        <end position="1042"/>
    </location>
</feature>
<feature type="compositionally biased region" description="Low complexity" evidence="8">
    <location>
        <begin position="907"/>
        <end position="921"/>
    </location>
</feature>
<dbReference type="Pfam" id="PF02891">
    <property type="entry name" value="zf-MIZ"/>
    <property type="match status" value="1"/>
</dbReference>
<evidence type="ECO:0000313" key="10">
    <source>
        <dbReference type="Proteomes" id="UP000077521"/>
    </source>
</evidence>
<dbReference type="PANTHER" id="PTHR10782">
    <property type="entry name" value="ZINC FINGER MIZ DOMAIN-CONTAINING PROTEIN"/>
    <property type="match status" value="1"/>
</dbReference>
<comment type="similarity">
    <text evidence="2">Belongs to the PIAS family.</text>
</comment>
<evidence type="ECO:0008006" key="11">
    <source>
        <dbReference type="Google" id="ProtNLM"/>
    </source>
</evidence>
<dbReference type="GO" id="GO:0008270">
    <property type="term" value="F:zinc ion binding"/>
    <property type="evidence" value="ECO:0007669"/>
    <property type="project" value="UniProtKB-KW"/>
</dbReference>
<keyword evidence="10" id="KW-1185">Reference proteome</keyword>
<dbReference type="GO" id="GO:0016925">
    <property type="term" value="P:protein sumoylation"/>
    <property type="evidence" value="ECO:0007669"/>
    <property type="project" value="UniProtKB-UniPathway"/>
</dbReference>
<evidence type="ECO:0000256" key="4">
    <source>
        <dbReference type="ARBA" id="ARBA00022723"/>
    </source>
</evidence>
<feature type="compositionally biased region" description="Low complexity" evidence="8">
    <location>
        <begin position="786"/>
        <end position="802"/>
    </location>
</feature>
<keyword evidence="5" id="KW-0863">Zinc-finger</keyword>
<keyword evidence="7" id="KW-0862">Zinc</keyword>
<evidence type="ECO:0000256" key="5">
    <source>
        <dbReference type="ARBA" id="ARBA00022771"/>
    </source>
</evidence>
<dbReference type="InterPro" id="IPR004181">
    <property type="entry name" value="Znf_MIZ"/>
</dbReference>
<dbReference type="Proteomes" id="UP000077521">
    <property type="component" value="Unassembled WGS sequence"/>
</dbReference>
<dbReference type="PROSITE" id="PS51466">
    <property type="entry name" value="PINIT"/>
    <property type="match status" value="1"/>
</dbReference>
<feature type="compositionally biased region" description="Basic and acidic residues" evidence="8">
    <location>
        <begin position="720"/>
        <end position="735"/>
    </location>
</feature>
<feature type="compositionally biased region" description="Polar residues" evidence="8">
    <location>
        <begin position="803"/>
        <end position="815"/>
    </location>
</feature>
<dbReference type="EMBL" id="LWDF02000170">
    <property type="protein sequence ID" value="KAE8255094.1"/>
    <property type="molecule type" value="Genomic_DNA"/>
</dbReference>
<name>A0A177TEI9_9BASI</name>
<keyword evidence="3" id="KW-0808">Transferase</keyword>
<feature type="compositionally biased region" description="Low complexity" evidence="8">
    <location>
        <begin position="534"/>
        <end position="555"/>
    </location>
</feature>
<dbReference type="PANTHER" id="PTHR10782:SF4">
    <property type="entry name" value="TONALLI, ISOFORM E"/>
    <property type="match status" value="1"/>
</dbReference>
<feature type="compositionally biased region" description="Low complexity" evidence="8">
    <location>
        <begin position="626"/>
        <end position="641"/>
    </location>
</feature>
<dbReference type="GO" id="GO:0000785">
    <property type="term" value="C:chromatin"/>
    <property type="evidence" value="ECO:0007669"/>
    <property type="project" value="TreeGrafter"/>
</dbReference>
<feature type="compositionally biased region" description="Low complexity" evidence="8">
    <location>
        <begin position="990"/>
        <end position="1002"/>
    </location>
</feature>
<feature type="compositionally biased region" description="Polar residues" evidence="8">
    <location>
        <begin position="891"/>
        <end position="900"/>
    </location>
</feature>
<dbReference type="Gene3D" id="3.30.40.10">
    <property type="entry name" value="Zinc/RING finger domain, C3HC4 (zinc finger)"/>
    <property type="match status" value="1"/>
</dbReference>
<feature type="compositionally biased region" description="Polar residues" evidence="8">
    <location>
        <begin position="524"/>
        <end position="533"/>
    </location>
</feature>
<feature type="compositionally biased region" description="Gly residues" evidence="8">
    <location>
        <begin position="935"/>
        <end position="950"/>
    </location>
</feature>
<feature type="compositionally biased region" description="Low complexity" evidence="8">
    <location>
        <begin position="736"/>
        <end position="748"/>
    </location>
</feature>
<evidence type="ECO:0000313" key="9">
    <source>
        <dbReference type="EMBL" id="KAE8255094.1"/>
    </source>
</evidence>
<gene>
    <name evidence="9" type="ORF">A4X13_0g3166</name>
</gene>
<dbReference type="InterPro" id="IPR038654">
    <property type="entry name" value="PINIT_sf"/>
</dbReference>
<evidence type="ECO:0000256" key="3">
    <source>
        <dbReference type="ARBA" id="ARBA00022679"/>
    </source>
</evidence>
<feature type="compositionally biased region" description="Low complexity" evidence="8">
    <location>
        <begin position="829"/>
        <end position="843"/>
    </location>
</feature>
<dbReference type="InterPro" id="IPR023321">
    <property type="entry name" value="PINIT"/>
</dbReference>
<keyword evidence="4" id="KW-0479">Metal-binding</keyword>
<dbReference type="Gene3D" id="2.60.120.780">
    <property type="entry name" value="PINIT domain"/>
    <property type="match status" value="1"/>
</dbReference>
<dbReference type="Pfam" id="PF14324">
    <property type="entry name" value="PINIT"/>
    <property type="match status" value="1"/>
</dbReference>
<feature type="compositionally biased region" description="Basic and acidic residues" evidence="8">
    <location>
        <begin position="462"/>
        <end position="471"/>
    </location>
</feature>
<dbReference type="GO" id="GO:0061665">
    <property type="term" value="F:SUMO ligase activity"/>
    <property type="evidence" value="ECO:0007669"/>
    <property type="project" value="TreeGrafter"/>
</dbReference>
<feature type="compositionally biased region" description="Polar residues" evidence="8">
    <location>
        <begin position="844"/>
        <end position="858"/>
    </location>
</feature>
<feature type="compositionally biased region" description="Basic and acidic residues" evidence="8">
    <location>
        <begin position="489"/>
        <end position="499"/>
    </location>
</feature>
<reference evidence="9" key="1">
    <citation type="submission" date="2016-04" db="EMBL/GenBank/DDBJ databases">
        <authorList>
            <person name="Nguyen H.D."/>
            <person name="Samba Siva P."/>
            <person name="Cullis J."/>
            <person name="Levesque C.A."/>
            <person name="Hambleton S."/>
        </authorList>
    </citation>
    <scope>NUCLEOTIDE SEQUENCE</scope>
    <source>
        <strain evidence="9">DAOMC 236416</strain>
    </source>
</reference>
<feature type="compositionally biased region" description="Polar residues" evidence="8">
    <location>
        <begin position="922"/>
        <end position="932"/>
    </location>
</feature>
<evidence type="ECO:0000256" key="2">
    <source>
        <dbReference type="ARBA" id="ARBA00005383"/>
    </source>
</evidence>
<feature type="compositionally biased region" description="Acidic residues" evidence="8">
    <location>
        <begin position="685"/>
        <end position="696"/>
    </location>
</feature>
<accession>A0A177TEI9</accession>
<dbReference type="InterPro" id="IPR031141">
    <property type="entry name" value="SIZ1/2_SP-RING"/>
</dbReference>
<dbReference type="CDD" id="cd16792">
    <property type="entry name" value="SP-RING_Siz-like"/>
    <property type="match status" value="1"/>
</dbReference>
<dbReference type="UniPathway" id="UPA00886"/>